<dbReference type="SUPFAM" id="SSF54637">
    <property type="entry name" value="Thioesterase/thiol ester dehydrase-isomerase"/>
    <property type="match status" value="1"/>
</dbReference>
<keyword evidence="2 3" id="KW-0378">Hydrolase</keyword>
<dbReference type="InterPro" id="IPR008272">
    <property type="entry name" value="HB-CoA_thioesterase_AS"/>
</dbReference>
<dbReference type="NCBIfam" id="TIGR00051">
    <property type="entry name" value="YbgC/FadM family acyl-CoA thioesterase"/>
    <property type="match status" value="1"/>
</dbReference>
<reference evidence="4" key="1">
    <citation type="journal article" date="2019" name="Int. J. Syst. Evol. Microbiol.">
        <title>The Global Catalogue of Microorganisms (GCM) 10K type strain sequencing project: providing services to taxonomists for standard genome sequencing and annotation.</title>
        <authorList>
            <consortium name="The Broad Institute Genomics Platform"/>
            <consortium name="The Broad Institute Genome Sequencing Center for Infectious Disease"/>
            <person name="Wu L."/>
            <person name="Ma J."/>
        </authorList>
    </citation>
    <scope>NUCLEOTIDE SEQUENCE [LARGE SCALE GENOMIC DNA]</scope>
    <source>
        <strain evidence="4">CCUG 49679</strain>
    </source>
</reference>
<dbReference type="RefSeq" id="WP_379791645.1">
    <property type="nucleotide sequence ID" value="NZ_JBHSQB010000007.1"/>
</dbReference>
<dbReference type="EC" id="3.1.2.-" evidence="3"/>
<dbReference type="EMBL" id="JBHSQB010000007">
    <property type="protein sequence ID" value="MFC6096780.1"/>
    <property type="molecule type" value="Genomic_DNA"/>
</dbReference>
<dbReference type="CDD" id="cd00586">
    <property type="entry name" value="4HBT"/>
    <property type="match status" value="1"/>
</dbReference>
<dbReference type="Pfam" id="PF13279">
    <property type="entry name" value="4HBT_2"/>
    <property type="match status" value="1"/>
</dbReference>
<protein>
    <submittedName>
        <fullName evidence="3">Acyl-CoA thioesterase</fullName>
        <ecNumber evidence="3">3.1.2.-</ecNumber>
    </submittedName>
</protein>
<organism evidence="3 4">
    <name type="scientific">Flavobacterium qiangtangense</name>
    <dbReference type="NCBI Taxonomy" id="1442595"/>
    <lineage>
        <taxon>Bacteria</taxon>
        <taxon>Pseudomonadati</taxon>
        <taxon>Bacteroidota</taxon>
        <taxon>Flavobacteriia</taxon>
        <taxon>Flavobacteriales</taxon>
        <taxon>Flavobacteriaceae</taxon>
        <taxon>Flavobacterium</taxon>
    </lineage>
</organism>
<dbReference type="PROSITE" id="PS01328">
    <property type="entry name" value="4HBCOA_THIOESTERASE"/>
    <property type="match status" value="1"/>
</dbReference>
<dbReference type="PANTHER" id="PTHR31793">
    <property type="entry name" value="4-HYDROXYBENZOYL-COA THIOESTERASE FAMILY MEMBER"/>
    <property type="match status" value="1"/>
</dbReference>
<dbReference type="InterPro" id="IPR050563">
    <property type="entry name" value="4-hydroxybenzoyl-CoA_TE"/>
</dbReference>
<keyword evidence="4" id="KW-1185">Reference proteome</keyword>
<evidence type="ECO:0000256" key="2">
    <source>
        <dbReference type="ARBA" id="ARBA00022801"/>
    </source>
</evidence>
<sequence length="136" mass="16084">MREFEFKVRVRYAETDQMGVVYHGNYAQYFEMGRVEWLRNLGLSYKFMEENGIMLPVVSLTMNYKKPARYDDLIRVKTIFKSQTSVKIEFDYEIFNEKDELLTTGTSMLVFVDMKTGRPTLPPSYVSEKLLAFIEE</sequence>
<dbReference type="PANTHER" id="PTHR31793:SF27">
    <property type="entry name" value="NOVEL THIOESTERASE SUPERFAMILY DOMAIN AND SAPOSIN A-TYPE DOMAIN CONTAINING PROTEIN (0610012H03RIK)"/>
    <property type="match status" value="1"/>
</dbReference>
<dbReference type="InterPro" id="IPR029069">
    <property type="entry name" value="HotDog_dom_sf"/>
</dbReference>
<comment type="caution">
    <text evidence="3">The sequence shown here is derived from an EMBL/GenBank/DDBJ whole genome shotgun (WGS) entry which is preliminary data.</text>
</comment>
<dbReference type="InterPro" id="IPR006684">
    <property type="entry name" value="YbgC/YbaW"/>
</dbReference>
<dbReference type="Proteomes" id="UP001596287">
    <property type="component" value="Unassembled WGS sequence"/>
</dbReference>
<accession>A0ABW1PMY7</accession>
<name>A0ABW1PMY7_9FLAO</name>
<evidence type="ECO:0000313" key="4">
    <source>
        <dbReference type="Proteomes" id="UP001596287"/>
    </source>
</evidence>
<dbReference type="GO" id="GO:0016787">
    <property type="term" value="F:hydrolase activity"/>
    <property type="evidence" value="ECO:0007669"/>
    <property type="project" value="UniProtKB-KW"/>
</dbReference>
<dbReference type="Gene3D" id="3.10.129.10">
    <property type="entry name" value="Hotdog Thioesterase"/>
    <property type="match status" value="1"/>
</dbReference>
<evidence type="ECO:0000313" key="3">
    <source>
        <dbReference type="EMBL" id="MFC6096780.1"/>
    </source>
</evidence>
<dbReference type="PIRSF" id="PIRSF003230">
    <property type="entry name" value="YbgC"/>
    <property type="match status" value="1"/>
</dbReference>
<evidence type="ECO:0000256" key="1">
    <source>
        <dbReference type="ARBA" id="ARBA00005953"/>
    </source>
</evidence>
<gene>
    <name evidence="3" type="ORF">ACFPVY_08985</name>
</gene>
<proteinExistence type="inferred from homology"/>
<comment type="similarity">
    <text evidence="1">Belongs to the 4-hydroxybenzoyl-CoA thioesterase family.</text>
</comment>